<name>A0A8T9B8J6_9HELO</name>
<evidence type="ECO:0000256" key="1">
    <source>
        <dbReference type="SAM" id="MobiDB-lite"/>
    </source>
</evidence>
<dbReference type="EMBL" id="QGMF01000588">
    <property type="protein sequence ID" value="TVY14929.1"/>
    <property type="molecule type" value="Genomic_DNA"/>
</dbReference>
<feature type="region of interest" description="Disordered" evidence="1">
    <location>
        <begin position="1"/>
        <end position="61"/>
    </location>
</feature>
<proteinExistence type="predicted"/>
<evidence type="ECO:0000313" key="3">
    <source>
        <dbReference type="Proteomes" id="UP000469559"/>
    </source>
</evidence>
<dbReference type="AlphaFoldDB" id="A0A8T9B8J6"/>
<accession>A0A8T9B8J6</accession>
<feature type="non-terminal residue" evidence="2">
    <location>
        <position position="1"/>
    </location>
</feature>
<sequence length="469" mass="54208">MELPLAYKKQGRQHDRDDNADNDDYHTSRDRSTKRRRLLEEQEQEEEYENSLSITTTPRRDMATRTNALQELGNHNNRNQTTPQVLEVGDICNASNTRVRDGERNRDLDRHGLFSCCTASTDAYIDNKLSSDLIRGPAICLPKDDTNSKALARNQDEEKDGRFQVPSLDTTNFSSPFYTPRNQRNQGVIPITRPNQQHLLLPRTKTKPHMAQNLLRIVLLRPGALIPLDKFSFLEDDIEFLDILNDAFDGERCAIIFRITAGGRSFALKVASTSTFHKYREGDKPYPQYPLPNQRFDHESAVYARTHVPSSPIPKCYGYVELTKIPQARSRHYRDLFRSTRFNFPAYLDFLIQREDRIGSENQQWKRYFRDKPPSACILRGIVLEEIPSWSLVGRDLAHQPKLASSGREGLARLHEYGVLHSDVEDLHHALVRKSDSRVIWVRLATSHPYWKRGLRDFKARAALELGLW</sequence>
<reference evidence="2 3" key="1">
    <citation type="submission" date="2018-05" db="EMBL/GenBank/DDBJ databases">
        <title>Whole genome sequencing for identification of molecular markers to develop diagnostic detection tools for the regulated plant pathogen Lachnellula willkommii.</title>
        <authorList>
            <person name="Giroux E."/>
            <person name="Bilodeau G."/>
        </authorList>
    </citation>
    <scope>NUCLEOTIDE SEQUENCE [LARGE SCALE GENOMIC DNA]</scope>
    <source>
        <strain evidence="2 3">CBS 203.66</strain>
    </source>
</reference>
<comment type="caution">
    <text evidence="2">The sequence shown here is derived from an EMBL/GenBank/DDBJ whole genome shotgun (WGS) entry which is preliminary data.</text>
</comment>
<organism evidence="2 3">
    <name type="scientific">Lachnellula arida</name>
    <dbReference type="NCBI Taxonomy" id="1316785"/>
    <lineage>
        <taxon>Eukaryota</taxon>
        <taxon>Fungi</taxon>
        <taxon>Dikarya</taxon>
        <taxon>Ascomycota</taxon>
        <taxon>Pezizomycotina</taxon>
        <taxon>Leotiomycetes</taxon>
        <taxon>Helotiales</taxon>
        <taxon>Lachnaceae</taxon>
        <taxon>Lachnellula</taxon>
    </lineage>
</organism>
<dbReference type="OrthoDB" id="10020333at2759"/>
<protein>
    <submittedName>
        <fullName evidence="2">Uncharacterized protein</fullName>
    </submittedName>
</protein>
<feature type="compositionally biased region" description="Basic and acidic residues" evidence="1">
    <location>
        <begin position="12"/>
        <end position="31"/>
    </location>
</feature>
<evidence type="ECO:0000313" key="2">
    <source>
        <dbReference type="EMBL" id="TVY14929.1"/>
    </source>
</evidence>
<gene>
    <name evidence="2" type="ORF">LARI1_G006058</name>
</gene>
<keyword evidence="3" id="KW-1185">Reference proteome</keyword>
<dbReference type="Proteomes" id="UP000469559">
    <property type="component" value="Unassembled WGS sequence"/>
</dbReference>